<dbReference type="EMBL" id="CAJJDP010000032">
    <property type="protein sequence ID" value="CAD8156465.1"/>
    <property type="molecule type" value="Genomic_DNA"/>
</dbReference>
<name>A0A8S1TV03_PAROT</name>
<evidence type="ECO:0000313" key="1">
    <source>
        <dbReference type="EMBL" id="CAD8156465.1"/>
    </source>
</evidence>
<dbReference type="AlphaFoldDB" id="A0A8S1TV03"/>
<reference evidence="1" key="1">
    <citation type="submission" date="2021-01" db="EMBL/GenBank/DDBJ databases">
        <authorList>
            <consortium name="Genoscope - CEA"/>
            <person name="William W."/>
        </authorList>
    </citation>
    <scope>NUCLEOTIDE SEQUENCE</scope>
</reference>
<gene>
    <name evidence="1" type="ORF">POCTA_138.1.T0320136</name>
</gene>
<comment type="caution">
    <text evidence="1">The sequence shown here is derived from an EMBL/GenBank/DDBJ whole genome shotgun (WGS) entry which is preliminary data.</text>
</comment>
<organism evidence="1 2">
    <name type="scientific">Paramecium octaurelia</name>
    <dbReference type="NCBI Taxonomy" id="43137"/>
    <lineage>
        <taxon>Eukaryota</taxon>
        <taxon>Sar</taxon>
        <taxon>Alveolata</taxon>
        <taxon>Ciliophora</taxon>
        <taxon>Intramacronucleata</taxon>
        <taxon>Oligohymenophorea</taxon>
        <taxon>Peniculida</taxon>
        <taxon>Parameciidae</taxon>
        <taxon>Paramecium</taxon>
    </lineage>
</organism>
<dbReference type="Proteomes" id="UP000683925">
    <property type="component" value="Unassembled WGS sequence"/>
</dbReference>
<protein>
    <submittedName>
        <fullName evidence="1">Uncharacterized protein</fullName>
    </submittedName>
</protein>
<accession>A0A8S1TV03</accession>
<sequence length="224" mass="27627">MLAKICQQIKNNFRPLSKKISKLQIRRVYQFLMMLFIQNDILIIDNRMKTLLITWFTRRIMISANSFYQACNNVKQEKCNIFLEDQLFYQNQHFLYKSQFSLKSIQLQFYFFYYYIRSDGTILQTIQQLQNSPIPPLLHLKFELILLFVNLIKILWIEQQQDQINYYRISQQFYTQRRIRMEGVLNVKFKYHAFNEFVIFRGLNTNSRCYWGWDYNFDSYRIYC</sequence>
<keyword evidence="2" id="KW-1185">Reference proteome</keyword>
<evidence type="ECO:0000313" key="2">
    <source>
        <dbReference type="Proteomes" id="UP000683925"/>
    </source>
</evidence>
<proteinExistence type="predicted"/>